<dbReference type="PANTHER" id="PTHR40278">
    <property type="entry name" value="DNA UTILIZATION PROTEIN HOFN"/>
    <property type="match status" value="1"/>
</dbReference>
<keyword evidence="1" id="KW-1133">Transmembrane helix</keyword>
<dbReference type="OrthoDB" id="1787433at2"/>
<keyword evidence="1" id="KW-0812">Transmembrane</keyword>
<feature type="transmembrane region" description="Helical" evidence="1">
    <location>
        <begin position="25"/>
        <end position="50"/>
    </location>
</feature>
<keyword evidence="1" id="KW-0472">Membrane</keyword>
<reference evidence="2 3" key="1">
    <citation type="submission" date="2019-10" db="EMBL/GenBank/DDBJ databases">
        <title>Whole-genome sequence of the extremophile Heliorestis acidaminivorans DSM 24790.</title>
        <authorList>
            <person name="Kyndt J.A."/>
            <person name="Meyer T.E."/>
        </authorList>
    </citation>
    <scope>NUCLEOTIDE SEQUENCE [LARGE SCALE GENOMIC DNA]</scope>
    <source>
        <strain evidence="2 3">DSM 24790</strain>
    </source>
</reference>
<protein>
    <submittedName>
        <fullName evidence="2">PilN domain-containing protein</fullName>
    </submittedName>
</protein>
<dbReference type="InterPro" id="IPR007813">
    <property type="entry name" value="PilN"/>
</dbReference>
<dbReference type="InterPro" id="IPR052534">
    <property type="entry name" value="Extracell_DNA_Util/SecSys_Comp"/>
</dbReference>
<evidence type="ECO:0000256" key="1">
    <source>
        <dbReference type="SAM" id="Phobius"/>
    </source>
</evidence>
<dbReference type="Pfam" id="PF05137">
    <property type="entry name" value="PilN"/>
    <property type="match status" value="1"/>
</dbReference>
<gene>
    <name evidence="2" type="ORF">F9B85_13170</name>
</gene>
<evidence type="ECO:0000313" key="2">
    <source>
        <dbReference type="EMBL" id="KAB2951313.1"/>
    </source>
</evidence>
<name>A0A6I0EUF0_9FIRM</name>
<dbReference type="EMBL" id="WBXO01000013">
    <property type="protein sequence ID" value="KAB2951313.1"/>
    <property type="molecule type" value="Genomic_DNA"/>
</dbReference>
<dbReference type="RefSeq" id="WP_151621687.1">
    <property type="nucleotide sequence ID" value="NZ_WBXO01000013.1"/>
</dbReference>
<dbReference type="PANTHER" id="PTHR40278:SF1">
    <property type="entry name" value="DNA UTILIZATION PROTEIN HOFN"/>
    <property type="match status" value="1"/>
</dbReference>
<evidence type="ECO:0000313" key="3">
    <source>
        <dbReference type="Proteomes" id="UP000468766"/>
    </source>
</evidence>
<comment type="caution">
    <text evidence="2">The sequence shown here is derived from an EMBL/GenBank/DDBJ whole genome shotgun (WGS) entry which is preliminary data.</text>
</comment>
<dbReference type="AlphaFoldDB" id="A0A6I0EUF0"/>
<dbReference type="Proteomes" id="UP000468766">
    <property type="component" value="Unassembled WGS sequence"/>
</dbReference>
<sequence length="199" mass="22079">MKIKINLLPPQLKAQEVARRQNLQYAALGSIALAVLLILFGSLYTVTTLAKMEAEGLKKERLALEAQTAEYAPYEKMLTKMRKIEGLYDQAVGKSPEWVLLISELGRQAPPDLWLTEITTKAEENGKKAELTIKGWAYDSNAVTEWLQNLIAIEGMKDLSIQFVQEGTFNNSTMVQFDIKATVEGMAKPSTSAQGQVSL</sequence>
<accession>A0A6I0EUF0</accession>
<proteinExistence type="predicted"/>
<keyword evidence="3" id="KW-1185">Reference proteome</keyword>
<organism evidence="2 3">
    <name type="scientific">Heliorestis acidaminivorans</name>
    <dbReference type="NCBI Taxonomy" id="553427"/>
    <lineage>
        <taxon>Bacteria</taxon>
        <taxon>Bacillati</taxon>
        <taxon>Bacillota</taxon>
        <taxon>Clostridia</taxon>
        <taxon>Eubacteriales</taxon>
        <taxon>Heliobacteriaceae</taxon>
        <taxon>Heliorestis</taxon>
    </lineage>
</organism>